<gene>
    <name evidence="2" type="primary">LOC142166126</name>
</gene>
<accession>A0AC58S6Z0</accession>
<protein>
    <submittedName>
        <fullName evidence="2">Transcription elongation factor TFIIS-like</fullName>
    </submittedName>
</protein>
<sequence>MFEKWGRSNGAQKFKYRSIMFNIKDPNNPDFRRKVLIGQIPPRSITELTPEEMASEERQKQNEKIKEKALFNSERGLPAQASTDKFKCDSSDSRRNFIFRFCPAVSGIYRVCKSVRNVVGFSP</sequence>
<dbReference type="RefSeq" id="XP_075080649.1">
    <property type="nucleotide sequence ID" value="XM_075224548.1"/>
</dbReference>
<reference evidence="2" key="2">
    <citation type="submission" date="2025-08" db="UniProtKB">
        <authorList>
            <consortium name="RefSeq"/>
        </authorList>
    </citation>
    <scope>IDENTIFICATION</scope>
    <source>
        <tissue evidence="2">Leaf</tissue>
    </source>
</reference>
<name>A0AC58S6Z0_TOBAC</name>
<organism evidence="1 2">
    <name type="scientific">Nicotiana tabacum</name>
    <name type="common">Common tobacco</name>
    <dbReference type="NCBI Taxonomy" id="4097"/>
    <lineage>
        <taxon>Eukaryota</taxon>
        <taxon>Viridiplantae</taxon>
        <taxon>Streptophyta</taxon>
        <taxon>Embryophyta</taxon>
        <taxon>Tracheophyta</taxon>
        <taxon>Spermatophyta</taxon>
        <taxon>Magnoliopsida</taxon>
        <taxon>eudicotyledons</taxon>
        <taxon>Gunneridae</taxon>
        <taxon>Pentapetalae</taxon>
        <taxon>asterids</taxon>
        <taxon>lamiids</taxon>
        <taxon>Solanales</taxon>
        <taxon>Solanaceae</taxon>
        <taxon>Nicotianoideae</taxon>
        <taxon>Nicotianeae</taxon>
        <taxon>Nicotiana</taxon>
    </lineage>
</organism>
<evidence type="ECO:0000313" key="1">
    <source>
        <dbReference type="Proteomes" id="UP000790787"/>
    </source>
</evidence>
<dbReference type="Proteomes" id="UP000790787">
    <property type="component" value="Chromosome 11"/>
</dbReference>
<proteinExistence type="predicted"/>
<evidence type="ECO:0000313" key="2">
    <source>
        <dbReference type="RefSeq" id="XP_075080649.1"/>
    </source>
</evidence>
<keyword evidence="1" id="KW-1185">Reference proteome</keyword>
<reference evidence="1" key="1">
    <citation type="journal article" date="2014" name="Nat. Commun.">
        <title>The tobacco genome sequence and its comparison with those of tomato and potato.</title>
        <authorList>
            <person name="Sierro N."/>
            <person name="Battey J.N."/>
            <person name="Ouadi S."/>
            <person name="Bakaher N."/>
            <person name="Bovet L."/>
            <person name="Willig A."/>
            <person name="Goepfert S."/>
            <person name="Peitsch M.C."/>
            <person name="Ivanov N.V."/>
        </authorList>
    </citation>
    <scope>NUCLEOTIDE SEQUENCE [LARGE SCALE GENOMIC DNA]</scope>
</reference>